<keyword evidence="6" id="KW-0812">Transmembrane</keyword>
<keyword evidence="5" id="KW-0572">Peptidoglycan-anchor</keyword>
<dbReference type="SUPFAM" id="SSF49401">
    <property type="entry name" value="Bacterial adhesins"/>
    <property type="match status" value="1"/>
</dbReference>
<dbReference type="RefSeq" id="WP_208046607.1">
    <property type="nucleotide sequence ID" value="NZ_JAGDYL010000025.1"/>
</dbReference>
<feature type="transmembrane region" description="Helical" evidence="6">
    <location>
        <begin position="532"/>
        <end position="551"/>
    </location>
</feature>
<dbReference type="InterPro" id="IPR041171">
    <property type="entry name" value="SDR_Ig"/>
</dbReference>
<dbReference type="GO" id="GO:0007155">
    <property type="term" value="P:cell adhesion"/>
    <property type="evidence" value="ECO:0007669"/>
    <property type="project" value="InterPro"/>
</dbReference>
<sequence length="568" mass="58965">MNTRPIPVQEDGLSKSKPRWLRKIGASVLALGVAVSGLVAGASAASASALTEPAFTSVSVVEEEGYVGSSVRVDVEGQVPSGASPGDTTVLQMPEYLRVASGTFPIKSPDGTEIGQAVASADGTQLVVTYGDYVGTHTEVSFSGWFTSAINDPDADGSSRDLVFVDAGREFRDSIITIPSTPTDKDYVYATGRWVDEDKGTVIPEDAIEWRFEAPIGNGSTHELTFHQRNLDIDDDGNIFATGDPAASALNCDSIEFYQYTADEHIQDWAGFEAVRAPLPASEYTVTGCGTDEITVEFAVAPDGVFYGATMKAAPNDTDTLLNFNAGVEGYSTSAGYTGYSIWNTLVSRTLEDLEGSGKSTVTPVAPTLDESEECGVEGTVVIPEVEGVVYSQSRDGNIVTVTAAPAEGYVFAKEATAEWTFDVSAEACPPFANPVAPTLDESEECGVEGTVVIPEVEGVVYSQSRDGNIVTVTAAPAEGYVFAKDATAEWTFDVSAEACPAPPAPAEPVLDVKKGAVTGDPLAATGASAPLLAGGIALLLLAAGAAAAAVRLKSRSKAGAEDALSAS</sequence>
<evidence type="ECO:0000256" key="5">
    <source>
        <dbReference type="ARBA" id="ARBA00023088"/>
    </source>
</evidence>
<feature type="domain" description="Bacterial repeat" evidence="8">
    <location>
        <begin position="387"/>
        <end position="413"/>
    </location>
</feature>
<feature type="domain" description="Bacterial repeat" evidence="8">
    <location>
        <begin position="458"/>
        <end position="484"/>
    </location>
</feature>
<evidence type="ECO:0000313" key="10">
    <source>
        <dbReference type="Proteomes" id="UP000664398"/>
    </source>
</evidence>
<comment type="subcellular location">
    <subcellularLocation>
        <location evidence="1">Secreted</location>
        <location evidence="1">Cell wall</location>
        <topology evidence="1">Peptidoglycan-anchor</topology>
    </subcellularLocation>
</comment>
<keyword evidence="3" id="KW-0964">Secreted</keyword>
<evidence type="ECO:0000256" key="1">
    <source>
        <dbReference type="ARBA" id="ARBA00004168"/>
    </source>
</evidence>
<keyword evidence="4" id="KW-0732">Signal</keyword>
<reference evidence="9" key="1">
    <citation type="submission" date="2021-03" db="EMBL/GenBank/DDBJ databases">
        <title>Leucobacter chromiisoli sp. nov., isolated from chromium-containing soil of chemical plant.</title>
        <authorList>
            <person name="Xu Z."/>
        </authorList>
    </citation>
    <scope>NUCLEOTIDE SEQUENCE</scope>
    <source>
        <strain evidence="9">A2</strain>
    </source>
</reference>
<proteinExistence type="predicted"/>
<dbReference type="Gene3D" id="2.60.40.1280">
    <property type="match status" value="1"/>
</dbReference>
<evidence type="ECO:0000259" key="7">
    <source>
        <dbReference type="Pfam" id="PF17961"/>
    </source>
</evidence>
<gene>
    <name evidence="9" type="ORF">J4H91_12560</name>
</gene>
<dbReference type="EMBL" id="JAGDYL010000025">
    <property type="protein sequence ID" value="MBO1806137.1"/>
    <property type="molecule type" value="Genomic_DNA"/>
</dbReference>
<dbReference type="InterPro" id="IPR011252">
    <property type="entry name" value="Fibrogen-bd_dom1"/>
</dbReference>
<accession>A0A939RXH8</accession>
<dbReference type="InterPro" id="IPR008966">
    <property type="entry name" value="Adhesion_dom_sf"/>
</dbReference>
<keyword evidence="6" id="KW-1133">Transmembrane helix</keyword>
<evidence type="ECO:0000313" key="9">
    <source>
        <dbReference type="EMBL" id="MBO1806137.1"/>
    </source>
</evidence>
<keyword evidence="6" id="KW-0472">Membrane</keyword>
<dbReference type="Proteomes" id="UP000664398">
    <property type="component" value="Unassembled WGS sequence"/>
</dbReference>
<keyword evidence="10" id="KW-1185">Reference proteome</keyword>
<evidence type="ECO:0000256" key="2">
    <source>
        <dbReference type="ARBA" id="ARBA00022512"/>
    </source>
</evidence>
<dbReference type="InterPro" id="IPR044060">
    <property type="entry name" value="Bacterial_rp_domain"/>
</dbReference>
<evidence type="ECO:0000259" key="8">
    <source>
        <dbReference type="Pfam" id="PF18998"/>
    </source>
</evidence>
<feature type="domain" description="SDR-like Ig" evidence="7">
    <location>
        <begin position="70"/>
        <end position="152"/>
    </location>
</feature>
<dbReference type="AlphaFoldDB" id="A0A939RXH8"/>
<evidence type="ECO:0000256" key="6">
    <source>
        <dbReference type="SAM" id="Phobius"/>
    </source>
</evidence>
<comment type="caution">
    <text evidence="9">The sequence shown here is derived from an EMBL/GenBank/DDBJ whole genome shotgun (WGS) entry which is preliminary data.</text>
</comment>
<evidence type="ECO:0008006" key="11">
    <source>
        <dbReference type="Google" id="ProtNLM"/>
    </source>
</evidence>
<evidence type="ECO:0000256" key="3">
    <source>
        <dbReference type="ARBA" id="ARBA00022525"/>
    </source>
</evidence>
<protein>
    <recommendedName>
        <fullName evidence="11">LPXTG-motif cell wall anchor domain-containing protein</fullName>
    </recommendedName>
</protein>
<dbReference type="Pfam" id="PF17961">
    <property type="entry name" value="Big_8"/>
    <property type="match status" value="1"/>
</dbReference>
<name>A0A939RXH8_9MICO</name>
<dbReference type="Pfam" id="PF18998">
    <property type="entry name" value="Flg_new_2"/>
    <property type="match status" value="2"/>
</dbReference>
<evidence type="ECO:0000256" key="4">
    <source>
        <dbReference type="ARBA" id="ARBA00022729"/>
    </source>
</evidence>
<organism evidence="9 10">
    <name type="scientific">Leucobacter ruminantium</name>
    <dbReference type="NCBI Taxonomy" id="1289170"/>
    <lineage>
        <taxon>Bacteria</taxon>
        <taxon>Bacillati</taxon>
        <taxon>Actinomycetota</taxon>
        <taxon>Actinomycetes</taxon>
        <taxon>Micrococcales</taxon>
        <taxon>Microbacteriaceae</taxon>
        <taxon>Leucobacter</taxon>
    </lineage>
</organism>
<keyword evidence="2" id="KW-0134">Cell wall</keyword>